<dbReference type="Pfam" id="PF01664">
    <property type="entry name" value="Reo_sigma1"/>
    <property type="match status" value="1"/>
</dbReference>
<dbReference type="Proteomes" id="UP000888400">
    <property type="component" value="Genome"/>
</dbReference>
<dbReference type="InterPro" id="IPR003478">
    <property type="entry name" value="Capsid_sigma_1s"/>
</dbReference>
<dbReference type="Gene3D" id="6.20.10.20">
    <property type="match status" value="1"/>
</dbReference>
<evidence type="ECO:0000259" key="7">
    <source>
        <dbReference type="Pfam" id="PF01664"/>
    </source>
</evidence>
<dbReference type="Gene3D" id="1.20.5.340">
    <property type="match status" value="1"/>
</dbReference>
<dbReference type="InterPro" id="IPR002592">
    <property type="entry name" value="S1_C"/>
</dbReference>
<dbReference type="Gene3D" id="2.10.25.20">
    <property type="entry name" value="reovirus attachment protein sigma1, domain 1"/>
    <property type="match status" value="1"/>
</dbReference>
<accession>Q8V5E3</accession>
<evidence type="ECO:0000256" key="1">
    <source>
        <dbReference type="ARBA" id="ARBA00004328"/>
    </source>
</evidence>
<dbReference type="GO" id="GO:0019028">
    <property type="term" value="C:viral capsid"/>
    <property type="evidence" value="ECO:0007669"/>
    <property type="project" value="UniProtKB-KW"/>
</dbReference>
<dbReference type="GO" id="GO:0046718">
    <property type="term" value="P:symbiont entry into host cell"/>
    <property type="evidence" value="ECO:0007669"/>
    <property type="project" value="UniProtKB-KW"/>
</dbReference>
<keyword evidence="4" id="KW-1161">Viral attachment to host cell</keyword>
<dbReference type="Gene3D" id="6.10.250.3380">
    <property type="match status" value="1"/>
</dbReference>
<evidence type="ECO:0000256" key="4">
    <source>
        <dbReference type="ARBA" id="ARBA00022804"/>
    </source>
</evidence>
<dbReference type="Pfam" id="PF02454">
    <property type="entry name" value="Sigma_1s"/>
    <property type="match status" value="1"/>
</dbReference>
<dbReference type="Gene3D" id="2.60.90.20">
    <property type="entry name" value="Virus attachment protein , globular domain"/>
    <property type="match status" value="1"/>
</dbReference>
<name>Q8V5E3_9REOV</name>
<keyword evidence="3" id="KW-0945">Host-virus interaction</keyword>
<dbReference type="GO" id="GO:0007155">
    <property type="term" value="P:cell adhesion"/>
    <property type="evidence" value="ECO:0007669"/>
    <property type="project" value="InterPro"/>
</dbReference>
<organism evidence="8">
    <name type="scientific">Mammalian orthoreovirus 4</name>
    <dbReference type="NCBI Taxonomy" id="538122"/>
    <lineage>
        <taxon>Viruses</taxon>
        <taxon>Riboviria</taxon>
        <taxon>Orthornavirae</taxon>
        <taxon>Duplornaviricota</taxon>
        <taxon>Resentoviricetes</taxon>
        <taxon>Reovirales</taxon>
        <taxon>Spinareoviridae</taxon>
        <taxon>Orthoreovirus</taxon>
        <taxon>Orthoreovirus mammalis</taxon>
        <taxon>Mammalian orthoreovirus</taxon>
    </lineage>
</organism>
<comment type="subcellular location">
    <subcellularLocation>
        <location evidence="1">Virion</location>
    </subcellularLocation>
</comment>
<protein>
    <submittedName>
        <fullName evidence="8">Cell attachment protein</fullName>
    </submittedName>
</protein>
<dbReference type="GO" id="GO:0044003">
    <property type="term" value="P:symbiont-mediated perturbation of host process"/>
    <property type="evidence" value="ECO:0007669"/>
    <property type="project" value="InterPro"/>
</dbReference>
<dbReference type="InterPro" id="IPR009013">
    <property type="entry name" value="Attachment_protein_shaft_sf"/>
</dbReference>
<evidence type="ECO:0000256" key="6">
    <source>
        <dbReference type="ARBA" id="ARBA00023296"/>
    </source>
</evidence>
<dbReference type="SUPFAM" id="SSF51225">
    <property type="entry name" value="Fibre shaft of virus attachment proteins"/>
    <property type="match status" value="1"/>
</dbReference>
<keyword evidence="6" id="KW-1160">Virus entry into host cell</keyword>
<feature type="domain" description="Outer capsid protein sigma-1 C-terminal" evidence="7">
    <location>
        <begin position="222"/>
        <end position="434"/>
    </location>
</feature>
<evidence type="ECO:0000256" key="3">
    <source>
        <dbReference type="ARBA" id="ARBA00022581"/>
    </source>
</evidence>
<dbReference type="EMBL" id="AF368035">
    <property type="protein sequence ID" value="AAL36029.1"/>
    <property type="molecule type" value="Genomic_RNA"/>
</dbReference>
<sequence length="438" mass="47781">MDPQPLRDLRRESKRLRKHRKYTQIASFGSIRTSMMPVSASSLLSKVGTPLVTSVSDAQLAISRLESSVSSLQGSVNGLDQSLTQLGDRVGLLEGGLTGLRNDVIQITSRVDAAERSVTSLTSELASLTLRVTTMEANFEGRIATLERTAVTSAAAPLSISNNRMTMGLNDGLALSGNNLTIRLPGNTGLNIQNGGLQFRFNTSQFQIVNNNLTLKSSIFDSINSRVSTIEQSYVASAVTPLRLTTATKVLDMPIDPATLGINSSGQLAVKSLTPSLRYPIADVSGSIGMSPTYRFRQSMWIGIISYAGSGLSWRIQVNSDIFIVDDYIHICLPGFDGFAIADGGDLSLNFVTGLLPPMLTGDTEPAFHSDVVTYWCSNCWHWTFGWWRVPVCYEEFYGLRDQWQDGVLRLRVEGGGSITHSSSKWPAMTISYPRSFT</sequence>
<evidence type="ECO:0000313" key="8">
    <source>
        <dbReference type="EMBL" id="AAL36029.1"/>
    </source>
</evidence>
<keyword evidence="2" id="KW-0167">Capsid protein</keyword>
<dbReference type="InterPro" id="IPR008982">
    <property type="entry name" value="Adenovirus_pIV-like_att"/>
</dbReference>
<dbReference type="GO" id="GO:0019062">
    <property type="term" value="P:virion attachment to host cell"/>
    <property type="evidence" value="ECO:0007669"/>
    <property type="project" value="UniProtKB-KW"/>
</dbReference>
<dbReference type="SUPFAM" id="SSF49835">
    <property type="entry name" value="Virus attachment protein globular domain"/>
    <property type="match status" value="1"/>
</dbReference>
<proteinExistence type="predicted"/>
<evidence type="ECO:0000256" key="2">
    <source>
        <dbReference type="ARBA" id="ARBA00022561"/>
    </source>
</evidence>
<evidence type="ECO:0000256" key="5">
    <source>
        <dbReference type="ARBA" id="ARBA00022844"/>
    </source>
</evidence>
<reference evidence="8" key="1">
    <citation type="journal article" date="2001" name="Biochem. Biophys. Res. Commun.">
        <title>Sequence characterization of Ndelle virus genome segments 1, 5, 7, 8, and 10: evidence for reassignment to the genus Orthoreovirus, family Reoviridae.</title>
        <authorList>
            <person name="Attoui H."/>
            <person name="Biagini P."/>
            <person name="Stirling J."/>
            <person name="Mertens P.P."/>
            <person name="Cantaloube J.F."/>
            <person name="Meyer A."/>
            <person name="de Micco P."/>
            <person name="de Lamballerie X."/>
        </authorList>
    </citation>
    <scope>NUCLEOTIDE SEQUENCE</scope>
</reference>
<keyword evidence="5" id="KW-0946">Virion</keyword>